<gene>
    <name evidence="1" type="ORF">OFBG_00712</name>
</gene>
<keyword evidence="2" id="KW-1185">Reference proteome</keyword>
<proteinExistence type="predicted"/>
<dbReference type="eggNOG" id="ENOG5032R6X">
    <property type="taxonomic scope" value="Bacteria"/>
</dbReference>
<dbReference type="STRING" id="847.BRW83_1517"/>
<evidence type="ECO:0000313" key="1">
    <source>
        <dbReference type="EMBL" id="EEO29684.1"/>
    </source>
</evidence>
<reference evidence="1 2" key="1">
    <citation type="submission" date="2009-02" db="EMBL/GenBank/DDBJ databases">
        <title>The Genome Sequence of Oxalobacter formigenes OXCC13.</title>
        <authorList>
            <consortium name="The Broad Institute Genome Sequencing Platform"/>
            <person name="Ward D."/>
            <person name="Young S.K."/>
            <person name="Kodira C.D."/>
            <person name="Zeng Q."/>
            <person name="Koehrsen M."/>
            <person name="Alvarado L."/>
            <person name="Berlin A."/>
            <person name="Borenstein D."/>
            <person name="Chen Z."/>
            <person name="Engels R."/>
            <person name="Freedman E."/>
            <person name="Gellesch M."/>
            <person name="Goldberg J."/>
            <person name="Griggs A."/>
            <person name="Gujja S."/>
            <person name="Heiman D."/>
            <person name="Hepburn T."/>
            <person name="Howarth C."/>
            <person name="Jen D."/>
            <person name="Larson L."/>
            <person name="Lewis B."/>
            <person name="Mehta T."/>
            <person name="Park D."/>
            <person name="Pearson M."/>
            <person name="Roberts A."/>
            <person name="Saif S."/>
            <person name="Shea T."/>
            <person name="Shenoy N."/>
            <person name="Sisk P."/>
            <person name="Stolte C."/>
            <person name="Sykes S."/>
            <person name="Walk T."/>
            <person name="White J."/>
            <person name="Yandava C."/>
            <person name="Allison M.J."/>
            <person name="Lander E."/>
            <person name="Nusbaum C."/>
            <person name="Galagan J."/>
            <person name="Birren B."/>
        </authorList>
    </citation>
    <scope>NUCLEOTIDE SEQUENCE [LARGE SCALE GENOMIC DNA]</scope>
    <source>
        <strain evidence="1 2">OXCC13</strain>
    </source>
</reference>
<dbReference type="Proteomes" id="UP000005089">
    <property type="component" value="Unassembled WGS sequence"/>
</dbReference>
<evidence type="ECO:0000313" key="2">
    <source>
        <dbReference type="Proteomes" id="UP000005089"/>
    </source>
</evidence>
<dbReference type="AlphaFoldDB" id="C3X908"/>
<sequence length="383" mass="41089">MIINKNKYGCLLREAFLLKNHEENNMAKLPSKELLNGTKDHETTTGEFRLAMGNIRDFLFGLFGDDSSDKWLVRETLGAAEKFIGQAQGTGDVLIGKFTPTIRELVHGMTVLLRASAANTAGVPTLKADETSALPIVKGDKRALDVGDIAGKGHWLELKYDRIWNKWVLQNPAKGVSLKEEIDDKADKLELLDYLPLAGGSMNGALSVTSGLTVEPEDMTGLTGEGGEMVLKGAGYYQNIHIDNTAGKWRVAGSIYENSLVFDPASGTLACANVTANITDINDHIVQSWTDGTGWWKKYRSGWVEQGGYSSAGNGAAGITTVFYVPFANSTYTVETSKLGAGSPVINVVSRANTSFNANCEGQGGSGYYSGSAMSWYACGQGA</sequence>
<dbReference type="EMBL" id="GG658170">
    <property type="protein sequence ID" value="EEO29684.1"/>
    <property type="molecule type" value="Genomic_DNA"/>
</dbReference>
<organism evidence="1 2">
    <name type="scientific">Oxalobacter formigenes OXCC13</name>
    <dbReference type="NCBI Taxonomy" id="556269"/>
    <lineage>
        <taxon>Bacteria</taxon>
        <taxon>Pseudomonadati</taxon>
        <taxon>Pseudomonadota</taxon>
        <taxon>Betaproteobacteria</taxon>
        <taxon>Burkholderiales</taxon>
        <taxon>Oxalobacteraceae</taxon>
        <taxon>Oxalobacter</taxon>
    </lineage>
</organism>
<dbReference type="HOGENOM" id="CLU_707576_0_0_4"/>
<name>C3X908_OXAFO</name>
<protein>
    <submittedName>
        <fullName evidence="1">Uncharacterized protein</fullName>
    </submittedName>
</protein>
<accession>C3X908</accession>